<dbReference type="EMBL" id="JWZX01002568">
    <property type="protein sequence ID" value="KOO28450.1"/>
    <property type="molecule type" value="Genomic_DNA"/>
</dbReference>
<evidence type="ECO:0000256" key="1">
    <source>
        <dbReference type="SAM" id="MobiDB-lite"/>
    </source>
</evidence>
<protein>
    <recommendedName>
        <fullName evidence="4">Exostosin GT47 domain-containing protein</fullName>
    </recommendedName>
</protein>
<keyword evidence="3" id="KW-1185">Reference proteome</keyword>
<dbReference type="OrthoDB" id="10648672at2759"/>
<evidence type="ECO:0008006" key="4">
    <source>
        <dbReference type="Google" id="ProtNLM"/>
    </source>
</evidence>
<feature type="region of interest" description="Disordered" evidence="1">
    <location>
        <begin position="107"/>
        <end position="143"/>
    </location>
</feature>
<sequence length="413" mass="44897">MLRLLAPSLLPSWARDALILDPLSLVMLPPSRLMRHMRTEHVRTEAHTAQAGAGSRCVLGVADWRALAVAPDQPRFDTAVLYMDLICARENGWLGAAGSATRRVLGSAPDSDARVKATSHPDCPSALLDEASQRRPAHAPRSVTAEPSLGCEWSYEAMAHAALGQHHRLVTLPSEGLSSVYIVCARDLMHQAFARAWERAHAHVYEGRSFLGSTDKSDRAKRIALVDGALDLLSVRSVRGGGVDDDEEEATVPARVFHRRGNVACYGSACDDEAYVRATLDSALCLQLPGSSVESNRLYEGLEGGCIPVVVLRFGPGEAAVGTVPTYDADAIEAVNAAFAPLRNVTGEPPPFVFVTHESELSARLAALAWSAERLDEQQALTMAWWRDAKRYYARAFTRWACPKPREGLKAEL</sequence>
<gene>
    <name evidence="2" type="ORF">Ctob_001943</name>
</gene>
<evidence type="ECO:0000313" key="3">
    <source>
        <dbReference type="Proteomes" id="UP000037460"/>
    </source>
</evidence>
<name>A0A0M0JPN4_9EUKA</name>
<dbReference type="AlphaFoldDB" id="A0A0M0JPN4"/>
<reference evidence="3" key="1">
    <citation type="journal article" date="2015" name="PLoS Genet.">
        <title>Genome Sequence and Transcriptome Analyses of Chrysochromulina tobin: Metabolic Tools for Enhanced Algal Fitness in the Prominent Order Prymnesiales (Haptophyceae).</title>
        <authorList>
            <person name="Hovde B.T."/>
            <person name="Deodato C.R."/>
            <person name="Hunsperger H.M."/>
            <person name="Ryken S.A."/>
            <person name="Yost W."/>
            <person name="Jha R.K."/>
            <person name="Patterson J."/>
            <person name="Monnat R.J. Jr."/>
            <person name="Barlow S.B."/>
            <person name="Starkenburg S.R."/>
            <person name="Cattolico R.A."/>
        </authorList>
    </citation>
    <scope>NUCLEOTIDE SEQUENCE</scope>
    <source>
        <strain evidence="3">CCMP291</strain>
    </source>
</reference>
<accession>A0A0M0JPN4</accession>
<proteinExistence type="predicted"/>
<dbReference type="Proteomes" id="UP000037460">
    <property type="component" value="Unassembled WGS sequence"/>
</dbReference>
<evidence type="ECO:0000313" key="2">
    <source>
        <dbReference type="EMBL" id="KOO28450.1"/>
    </source>
</evidence>
<comment type="caution">
    <text evidence="2">The sequence shown here is derived from an EMBL/GenBank/DDBJ whole genome shotgun (WGS) entry which is preliminary data.</text>
</comment>
<organism evidence="2 3">
    <name type="scientific">Chrysochromulina tobinii</name>
    <dbReference type="NCBI Taxonomy" id="1460289"/>
    <lineage>
        <taxon>Eukaryota</taxon>
        <taxon>Haptista</taxon>
        <taxon>Haptophyta</taxon>
        <taxon>Prymnesiophyceae</taxon>
        <taxon>Prymnesiales</taxon>
        <taxon>Chrysochromulinaceae</taxon>
        <taxon>Chrysochromulina</taxon>
    </lineage>
</organism>